<dbReference type="KEGG" id="sat:SYN_03133"/>
<dbReference type="Proteomes" id="UP000001933">
    <property type="component" value="Chromosome"/>
</dbReference>
<feature type="coiled-coil region" evidence="2">
    <location>
        <begin position="6"/>
        <end position="54"/>
    </location>
</feature>
<dbReference type="Pfam" id="PF06005">
    <property type="entry name" value="ZapB"/>
    <property type="match status" value="1"/>
</dbReference>
<gene>
    <name evidence="3" type="ORF">SYN_03133</name>
</gene>
<evidence type="ECO:0000313" key="3">
    <source>
        <dbReference type="EMBL" id="ABC76608.1"/>
    </source>
</evidence>
<dbReference type="STRING" id="56780.SYN_03133"/>
<accession>Q2LRA2</accession>
<dbReference type="HOGENOM" id="CLU_2653164_0_0_7"/>
<sequence>MELVIFKELEEKIRSMAQEHALLKKRNFELEELLKKKTSELEELSIAIKEFDEERIAIRTKVDSLLELLQDVKVQG</sequence>
<dbReference type="EMBL" id="CP000252">
    <property type="protein sequence ID" value="ABC76608.1"/>
    <property type="molecule type" value="Genomic_DNA"/>
</dbReference>
<evidence type="ECO:0000313" key="4">
    <source>
        <dbReference type="Proteomes" id="UP000001933"/>
    </source>
</evidence>
<dbReference type="GO" id="GO:0043093">
    <property type="term" value="P:FtsZ-dependent cytokinesis"/>
    <property type="evidence" value="ECO:0007669"/>
    <property type="project" value="InterPro"/>
</dbReference>
<dbReference type="InterPro" id="IPR009252">
    <property type="entry name" value="Cell_div_ZapB"/>
</dbReference>
<protein>
    <submittedName>
        <fullName evidence="3">Hypothetical cytosolic protein</fullName>
    </submittedName>
</protein>
<dbReference type="AlphaFoldDB" id="Q2LRA2"/>
<evidence type="ECO:0000256" key="2">
    <source>
        <dbReference type="SAM" id="Coils"/>
    </source>
</evidence>
<keyword evidence="1 2" id="KW-0175">Coiled coil</keyword>
<evidence type="ECO:0000256" key="1">
    <source>
        <dbReference type="ARBA" id="ARBA00023054"/>
    </source>
</evidence>
<organism evidence="3 4">
    <name type="scientific">Syntrophus aciditrophicus (strain SB)</name>
    <dbReference type="NCBI Taxonomy" id="56780"/>
    <lineage>
        <taxon>Bacteria</taxon>
        <taxon>Pseudomonadati</taxon>
        <taxon>Thermodesulfobacteriota</taxon>
        <taxon>Syntrophia</taxon>
        <taxon>Syntrophales</taxon>
        <taxon>Syntrophaceae</taxon>
        <taxon>Syntrophus</taxon>
    </lineage>
</organism>
<reference evidence="3 4" key="1">
    <citation type="journal article" date="2007" name="Proc. Natl. Acad. Sci. U.S.A.">
        <title>The genome of Syntrophus aciditrophicus: life at the thermodynamic limit of microbial growth.</title>
        <authorList>
            <person name="McInerney M.J."/>
            <person name="Rohlin L."/>
            <person name="Mouttaki H."/>
            <person name="Kim U."/>
            <person name="Krupp R.S."/>
            <person name="Rios-Hernandez L."/>
            <person name="Sieber J."/>
            <person name="Struchtemeyer C.G."/>
            <person name="Bhattacharyya A."/>
            <person name="Campbell J.W."/>
            <person name="Gunsalus R.P."/>
        </authorList>
    </citation>
    <scope>NUCLEOTIDE SEQUENCE [LARGE SCALE GENOMIC DNA]</scope>
    <source>
        <strain evidence="3 4">SB</strain>
    </source>
</reference>
<dbReference type="RefSeq" id="WP_011416642.1">
    <property type="nucleotide sequence ID" value="NC_007759.1"/>
</dbReference>
<dbReference type="GO" id="GO:0090529">
    <property type="term" value="P:cell septum assembly"/>
    <property type="evidence" value="ECO:0007669"/>
    <property type="project" value="InterPro"/>
</dbReference>
<dbReference type="InParanoid" id="Q2LRA2"/>
<name>Q2LRA2_SYNAS</name>
<dbReference type="GO" id="GO:0005737">
    <property type="term" value="C:cytoplasm"/>
    <property type="evidence" value="ECO:0007669"/>
    <property type="project" value="InterPro"/>
</dbReference>
<proteinExistence type="predicted"/>
<keyword evidence="4" id="KW-1185">Reference proteome</keyword>